<sequence length="363" mass="40051">MLYAKGLENVVVAKTTISAIDGEQGTLLYRGYQAEELAKSADFEDVAYLLLNGKRPTEAEKDDFSTALKTMRPLPDDLKKLLAALPKDLSMMDALRTLISSYTGKEGWPPQQQEAMRLVAIVPTIVAAWANRSCGKDAIEPDPSLNHVANYLYMLTGEKPHAAHIRALSAYLILTAEHGMNASTFAARVIASTEADLRSAICGALGALKGRLHGGAPTGVLELFSDIQTADTSSETLLREKLERGERLMGFGHRVYKTTDPRANALREVLKSLNNQETFLSEAVAIEQLATQLLAEYKPGRQLHANVEYYAAAIMEALRLKPEWFTPTFCVSRVVGWCSHVIEQSQDNRIMRPQQQYCGPKPD</sequence>
<evidence type="ECO:0000256" key="3">
    <source>
        <dbReference type="ARBA" id="ARBA00022679"/>
    </source>
</evidence>
<proteinExistence type="inferred from homology"/>
<dbReference type="RefSeq" id="WP_095294903.1">
    <property type="nucleotide sequence ID" value="NZ_NPBW01000011.1"/>
</dbReference>
<protein>
    <recommendedName>
        <fullName evidence="5">Citrate synthase</fullName>
    </recommendedName>
</protein>
<dbReference type="Gene3D" id="1.10.230.10">
    <property type="entry name" value="Cytochrome P450-Terp, domain 2"/>
    <property type="match status" value="1"/>
</dbReference>
<dbReference type="InterPro" id="IPR019810">
    <property type="entry name" value="Citrate_synthase_AS"/>
</dbReference>
<dbReference type="GO" id="GO:0005975">
    <property type="term" value="P:carbohydrate metabolic process"/>
    <property type="evidence" value="ECO:0007669"/>
    <property type="project" value="TreeGrafter"/>
</dbReference>
<keyword evidence="3 5" id="KW-0808">Transferase</keyword>
<evidence type="ECO:0000256" key="7">
    <source>
        <dbReference type="RuleBase" id="RU003406"/>
    </source>
</evidence>
<dbReference type="CDD" id="cd06109">
    <property type="entry name" value="BsCS-I_like"/>
    <property type="match status" value="1"/>
</dbReference>
<dbReference type="InterPro" id="IPR016143">
    <property type="entry name" value="Citrate_synth-like_sm_a-sub"/>
</dbReference>
<name>A0A268NUL0_SHOCL</name>
<dbReference type="PANTHER" id="PTHR11739:SF23">
    <property type="entry name" value="CITRATE SYNTHASE 2-RELATED"/>
    <property type="match status" value="1"/>
</dbReference>
<dbReference type="PRINTS" id="PR00143">
    <property type="entry name" value="CITRTSNTHASE"/>
</dbReference>
<dbReference type="InterPro" id="IPR024176">
    <property type="entry name" value="Citrate_synthase_bac-typ"/>
</dbReference>
<evidence type="ECO:0000313" key="9">
    <source>
        <dbReference type="Proteomes" id="UP000216207"/>
    </source>
</evidence>
<accession>A0A268NUL0</accession>
<dbReference type="Proteomes" id="UP000216207">
    <property type="component" value="Unassembled WGS sequence"/>
</dbReference>
<dbReference type="PANTHER" id="PTHR11739">
    <property type="entry name" value="CITRATE SYNTHASE"/>
    <property type="match status" value="1"/>
</dbReference>
<dbReference type="PIRSF" id="PIRSF001369">
    <property type="entry name" value="Citrate_synth"/>
    <property type="match status" value="1"/>
</dbReference>
<evidence type="ECO:0000256" key="4">
    <source>
        <dbReference type="ARBA" id="ARBA00049288"/>
    </source>
</evidence>
<comment type="similarity">
    <text evidence="2 5 7">Belongs to the citrate synthase family.</text>
</comment>
<dbReference type="GO" id="GO:0006099">
    <property type="term" value="P:tricarboxylic acid cycle"/>
    <property type="evidence" value="ECO:0007669"/>
    <property type="project" value="UniProtKB-UniPathway"/>
</dbReference>
<dbReference type="InterPro" id="IPR016142">
    <property type="entry name" value="Citrate_synth-like_lrg_a-sub"/>
</dbReference>
<feature type="active site" evidence="6">
    <location>
        <position position="253"/>
    </location>
</feature>
<dbReference type="GO" id="GO:0036440">
    <property type="term" value="F:citrate synthase activity"/>
    <property type="evidence" value="ECO:0007669"/>
    <property type="project" value="UniProtKB-EC"/>
</dbReference>
<dbReference type="SUPFAM" id="SSF48256">
    <property type="entry name" value="Citrate synthase"/>
    <property type="match status" value="1"/>
</dbReference>
<comment type="pathway">
    <text evidence="1">Carbohydrate metabolism; tricarboxylic acid cycle.</text>
</comment>
<dbReference type="Gene3D" id="1.10.580.10">
    <property type="entry name" value="Citrate Synthase, domain 1"/>
    <property type="match status" value="1"/>
</dbReference>
<evidence type="ECO:0000256" key="1">
    <source>
        <dbReference type="ARBA" id="ARBA00005163"/>
    </source>
</evidence>
<evidence type="ECO:0000256" key="5">
    <source>
        <dbReference type="PIRNR" id="PIRNR001369"/>
    </source>
</evidence>
<dbReference type="AlphaFoldDB" id="A0A268NUL0"/>
<comment type="caution">
    <text evidence="8">The sequence shown here is derived from an EMBL/GenBank/DDBJ whole genome shotgun (WGS) entry which is preliminary data.</text>
</comment>
<gene>
    <name evidence="8" type="ORF">CHH72_19420</name>
</gene>
<dbReference type="PROSITE" id="PS00480">
    <property type="entry name" value="CITRATE_SYNTHASE"/>
    <property type="match status" value="1"/>
</dbReference>
<reference evidence="8 9" key="1">
    <citation type="submission" date="2017-07" db="EMBL/GenBank/DDBJ databases">
        <title>Isolation and whole genome analysis of endospore-forming bacteria from heroin.</title>
        <authorList>
            <person name="Kalinowski J."/>
            <person name="Ahrens B."/>
            <person name="Al-Dilaimi A."/>
            <person name="Winkler A."/>
            <person name="Wibberg D."/>
            <person name="Schleenbecker U."/>
            <person name="Ruckert C."/>
            <person name="Wolfel R."/>
            <person name="Grass G."/>
        </authorList>
    </citation>
    <scope>NUCLEOTIDE SEQUENCE [LARGE SCALE GENOMIC DNA]</scope>
    <source>
        <strain evidence="8 9">7539</strain>
    </source>
</reference>
<dbReference type="GO" id="GO:0005829">
    <property type="term" value="C:cytosol"/>
    <property type="evidence" value="ECO:0007669"/>
    <property type="project" value="TreeGrafter"/>
</dbReference>
<dbReference type="InterPro" id="IPR036969">
    <property type="entry name" value="Citrate_synthase_sf"/>
</dbReference>
<evidence type="ECO:0000313" key="8">
    <source>
        <dbReference type="EMBL" id="PAE87174.1"/>
    </source>
</evidence>
<organism evidence="8 9">
    <name type="scientific">Shouchella clausii</name>
    <name type="common">Alkalihalobacillus clausii</name>
    <dbReference type="NCBI Taxonomy" id="79880"/>
    <lineage>
        <taxon>Bacteria</taxon>
        <taxon>Bacillati</taxon>
        <taxon>Bacillota</taxon>
        <taxon>Bacilli</taxon>
        <taxon>Bacillales</taxon>
        <taxon>Bacillaceae</taxon>
        <taxon>Shouchella</taxon>
    </lineage>
</organism>
<dbReference type="UniPathway" id="UPA00223"/>
<evidence type="ECO:0000256" key="2">
    <source>
        <dbReference type="ARBA" id="ARBA00010566"/>
    </source>
</evidence>
<comment type="catalytic activity">
    <reaction evidence="4">
        <text>oxaloacetate + acetyl-CoA + H2O = citrate + CoA + H(+)</text>
        <dbReference type="Rhea" id="RHEA:16845"/>
        <dbReference type="ChEBI" id="CHEBI:15377"/>
        <dbReference type="ChEBI" id="CHEBI:15378"/>
        <dbReference type="ChEBI" id="CHEBI:16452"/>
        <dbReference type="ChEBI" id="CHEBI:16947"/>
        <dbReference type="ChEBI" id="CHEBI:57287"/>
        <dbReference type="ChEBI" id="CHEBI:57288"/>
        <dbReference type="EC" id="2.3.3.16"/>
    </reaction>
</comment>
<dbReference type="InterPro" id="IPR002020">
    <property type="entry name" value="Citrate_synthase"/>
</dbReference>
<feature type="active site" evidence="6">
    <location>
        <position position="308"/>
    </location>
</feature>
<dbReference type="NCBIfam" id="NF009005">
    <property type="entry name" value="PRK12350.1"/>
    <property type="match status" value="1"/>
</dbReference>
<evidence type="ECO:0000256" key="6">
    <source>
        <dbReference type="PIRSR" id="PIRSR001369-1"/>
    </source>
</evidence>
<dbReference type="Pfam" id="PF00285">
    <property type="entry name" value="Citrate_synt"/>
    <property type="match status" value="1"/>
</dbReference>
<dbReference type="EMBL" id="NPCC01000038">
    <property type="protein sequence ID" value="PAE87174.1"/>
    <property type="molecule type" value="Genomic_DNA"/>
</dbReference>